<evidence type="ECO:0000256" key="1">
    <source>
        <dbReference type="SAM" id="Phobius"/>
    </source>
</evidence>
<protein>
    <recommendedName>
        <fullName evidence="2">Nudix hydrolase domain-containing protein</fullName>
    </recommendedName>
</protein>
<comment type="caution">
    <text evidence="3">The sequence shown here is derived from an EMBL/GenBank/DDBJ whole genome shotgun (WGS) entry which is preliminary data.</text>
</comment>
<reference evidence="3 4" key="1">
    <citation type="journal article" date="2023" name="G3 (Bethesda)">
        <title>A chromosome-level genome assembly of Zasmidium syzygii isolated from banana leaves.</title>
        <authorList>
            <person name="van Westerhoven A.C."/>
            <person name="Mehrabi R."/>
            <person name="Talebi R."/>
            <person name="Steentjes M.B.F."/>
            <person name="Corcolon B."/>
            <person name="Chong P.A."/>
            <person name="Kema G.H.J."/>
            <person name="Seidl M.F."/>
        </authorList>
    </citation>
    <scope>NUCLEOTIDE SEQUENCE [LARGE SCALE GENOMIC DNA]</scope>
    <source>
        <strain evidence="3 4">P124</strain>
    </source>
</reference>
<dbReference type="InterPro" id="IPR000086">
    <property type="entry name" value="NUDIX_hydrolase_dom"/>
</dbReference>
<dbReference type="Pfam" id="PF00293">
    <property type="entry name" value="NUDIX"/>
    <property type="match status" value="1"/>
</dbReference>
<dbReference type="EMBL" id="JAXOVC010000002">
    <property type="protein sequence ID" value="KAK4504836.1"/>
    <property type="molecule type" value="Genomic_DNA"/>
</dbReference>
<keyword evidence="1" id="KW-0472">Membrane</keyword>
<dbReference type="CDD" id="cd03426">
    <property type="entry name" value="NUDIX_CoAse_Nudt7"/>
    <property type="match status" value="1"/>
</dbReference>
<keyword evidence="4" id="KW-1185">Reference proteome</keyword>
<gene>
    <name evidence="3" type="ORF">PRZ48_002799</name>
</gene>
<name>A0ABR0EUG0_ZASCE</name>
<dbReference type="SUPFAM" id="SSF55811">
    <property type="entry name" value="Nudix"/>
    <property type="match status" value="1"/>
</dbReference>
<keyword evidence="1" id="KW-0812">Transmembrane</keyword>
<evidence type="ECO:0000313" key="3">
    <source>
        <dbReference type="EMBL" id="KAK4504836.1"/>
    </source>
</evidence>
<dbReference type="Proteomes" id="UP001305779">
    <property type="component" value="Unassembled WGS sequence"/>
</dbReference>
<dbReference type="PANTHER" id="PTHR12992">
    <property type="entry name" value="NUDIX HYDROLASE"/>
    <property type="match status" value="1"/>
</dbReference>
<accession>A0ABR0EUG0</accession>
<dbReference type="Gene3D" id="3.90.79.10">
    <property type="entry name" value="Nucleoside Triphosphate Pyrophosphohydrolase"/>
    <property type="match status" value="1"/>
</dbReference>
<organism evidence="3 4">
    <name type="scientific">Zasmidium cellare</name>
    <name type="common">Wine cellar mold</name>
    <name type="synonym">Racodium cellare</name>
    <dbReference type="NCBI Taxonomy" id="395010"/>
    <lineage>
        <taxon>Eukaryota</taxon>
        <taxon>Fungi</taxon>
        <taxon>Dikarya</taxon>
        <taxon>Ascomycota</taxon>
        <taxon>Pezizomycotina</taxon>
        <taxon>Dothideomycetes</taxon>
        <taxon>Dothideomycetidae</taxon>
        <taxon>Mycosphaerellales</taxon>
        <taxon>Mycosphaerellaceae</taxon>
        <taxon>Zasmidium</taxon>
    </lineage>
</organism>
<sequence>MDQSPLNKLPAEIREYIYHFVLVGDEPVVLDISEDEGKVRMAKDPEQKHVLGITKTCKQIRTESLPVFFKGNHFKTTTFVDLGPSHDSVLSEILAVCAWKTDIDSWIFCLRSLEIVFDARARDLGLVERDFVFWATAFKTLRDTFDLPKLQLGISILASSSANGVEGYNMVFRIVGDGTDQSLAQLDEDVKHVVARIKSESPDEYGDIAIREFERMKKGLEHIVCESLPSQSEQPQNLTLVIMAESKKQEPPSSLIPHLQNVLKALMNEQYPDLASPPETKRRASVAFVLRVKPSYAHWPESSTQKSPDLNSYFEQEWVKHGEPEVLFIKRASRKGDRWTSHIALPGGKRDPTDADDKAAAVRETWEEVGVDLDQYAVECGNLPQRLVTTHWGKKPLLVLCPYVFMLTQTEIPPLKLQPSEVAAIHWVPLRSLASPVHRTIAFEDVSSRLANQETGVKKWMLSMILGKMMFAAINLEPTESLHSAESPAEHPLQDNRYARLTRGDALKDLGSRLWRSDIFNQYPLPRKDGPLLLWGLTLGVVSDFLDLLPPHNALELWTYPTFTPLDVRFTIWLATYRFKNRKRAELQSGAEFRDIKPSFGGVTESGVGESTVIVPRPSNGYDRADETGLHGLGTGSGVTGINHGSKAAVATMLEGLVQPLVRLCLPEISNRGRYYDIVRRAVALALVGRVSAVVVAAVLLYRRFWKR</sequence>
<dbReference type="PANTHER" id="PTHR12992:SF44">
    <property type="entry name" value="NUDIX HYDROLASE DOMAIN-CONTAINING PROTEIN"/>
    <property type="match status" value="1"/>
</dbReference>
<dbReference type="PROSITE" id="PS51462">
    <property type="entry name" value="NUDIX"/>
    <property type="match status" value="1"/>
</dbReference>
<dbReference type="InterPro" id="IPR045121">
    <property type="entry name" value="CoAse"/>
</dbReference>
<dbReference type="InterPro" id="IPR015797">
    <property type="entry name" value="NUDIX_hydrolase-like_dom_sf"/>
</dbReference>
<feature type="transmembrane region" description="Helical" evidence="1">
    <location>
        <begin position="682"/>
        <end position="702"/>
    </location>
</feature>
<proteinExistence type="predicted"/>
<keyword evidence="1" id="KW-1133">Transmembrane helix</keyword>
<evidence type="ECO:0000259" key="2">
    <source>
        <dbReference type="PROSITE" id="PS51462"/>
    </source>
</evidence>
<feature type="domain" description="Nudix hydrolase" evidence="2">
    <location>
        <begin position="281"/>
        <end position="450"/>
    </location>
</feature>
<evidence type="ECO:0000313" key="4">
    <source>
        <dbReference type="Proteomes" id="UP001305779"/>
    </source>
</evidence>